<gene>
    <name evidence="3" type="ORF">G925_04822</name>
    <name evidence="2" type="ORF">G925_04842</name>
</gene>
<dbReference type="AlphaFoldDB" id="A0A0E2LB61"/>
<evidence type="ECO:0000256" key="1">
    <source>
        <dbReference type="SAM" id="Coils"/>
    </source>
</evidence>
<proteinExistence type="predicted"/>
<dbReference type="EMBL" id="AWBU01000038">
    <property type="protein sequence ID" value="EQX19784.1"/>
    <property type="molecule type" value="Genomic_DNA"/>
</dbReference>
<dbReference type="HOGENOM" id="CLU_1088744_0_0_6"/>
<dbReference type="PATRIC" id="fig|1281200.3.peg.4990"/>
<dbReference type="Proteomes" id="UP000016035">
    <property type="component" value="Unassembled WGS sequence"/>
</dbReference>
<feature type="coiled-coil region" evidence="1">
    <location>
        <begin position="20"/>
        <end position="47"/>
    </location>
</feature>
<reference evidence="4" key="1">
    <citation type="submission" date="2013-07" db="EMBL/GenBank/DDBJ databases">
        <title>The genome sequence of Escherichia coli UMEA 3162-1.</title>
        <authorList>
            <consortium name="The Broad Institute Genome Sequencing Platform"/>
            <consortium name="The Broad Institute Genome Sequencing Center for Infectious Disease"/>
            <person name="Feldgarden M."/>
            <person name="Frimodt-Moller N."/>
            <person name="Leihof R.F."/>
            <person name="Rasmussen L."/>
            <person name="Young S.K."/>
            <person name="Zeng Q."/>
            <person name="Gargeya S."/>
            <person name="Abouelleil A."/>
            <person name="Alvarado L."/>
            <person name="Berlin A.M."/>
            <person name="Chapman S.B."/>
            <person name="Gainer-Dewar J."/>
            <person name="Goldberg J."/>
            <person name="Gnerre S."/>
            <person name="Griggs A."/>
            <person name="Gujja S."/>
            <person name="Hansen M."/>
            <person name="Howarth C."/>
            <person name="Imamovic A."/>
            <person name="Larimer J."/>
            <person name="McCowan C."/>
            <person name="Murphy C."/>
            <person name="Pearson M."/>
            <person name="Poon T."/>
            <person name="Priest M."/>
            <person name="Roberts A."/>
            <person name="Saif S."/>
            <person name="Shea T."/>
            <person name="Sykes S."/>
            <person name="Wortman J."/>
            <person name="Nusbaum C."/>
            <person name="Birren B."/>
        </authorList>
    </citation>
    <scope>NUCLEOTIDE SEQUENCE [LARGE SCALE GENOMIC DNA]</scope>
    <source>
        <strain evidence="4">UMEA 3162-1</strain>
    </source>
</reference>
<comment type="caution">
    <text evidence="2">The sequence shown here is derived from an EMBL/GenBank/DDBJ whole genome shotgun (WGS) entry which is preliminary data.</text>
</comment>
<accession>A0A0E2LB61</accession>
<protein>
    <submittedName>
        <fullName evidence="2">Uncharacterized protein</fullName>
    </submittedName>
</protein>
<organism evidence="2 4">
    <name type="scientific">Escherichia coli (strain UMEA 3162-1)</name>
    <dbReference type="NCBI Taxonomy" id="1281200"/>
    <lineage>
        <taxon>Bacteria</taxon>
        <taxon>Pseudomonadati</taxon>
        <taxon>Pseudomonadota</taxon>
        <taxon>Gammaproteobacteria</taxon>
        <taxon>Enterobacterales</taxon>
        <taxon>Enterobacteriaceae</taxon>
        <taxon>Escherichia</taxon>
    </lineage>
</organism>
<evidence type="ECO:0000313" key="4">
    <source>
        <dbReference type="Proteomes" id="UP000016035"/>
    </source>
</evidence>
<name>A0A0E2LB61_ECOU3</name>
<evidence type="ECO:0000313" key="2">
    <source>
        <dbReference type="EMBL" id="EQX19455.1"/>
    </source>
</evidence>
<keyword evidence="1" id="KW-0175">Coiled coil</keyword>
<reference evidence="2" key="2">
    <citation type="submission" date="2013-07" db="EMBL/GenBank/DDBJ databases">
        <title>The Genome Sequence of Escherichia coli UMEA 3162-1.</title>
        <authorList>
            <consortium name="The Broad Institute Genome Sequencing Platform"/>
            <consortium name="The Broad Institute Genome Sequencing Center for Infectious Disease"/>
            <person name="Feldgarden M."/>
            <person name="Frimodt-Moller N."/>
            <person name="Leihof R.F."/>
            <person name="Rasmussen L."/>
            <person name="Young S.K."/>
            <person name="Zeng Q."/>
            <person name="Gargeya S."/>
            <person name="Abouelleil A."/>
            <person name="Alvarado L."/>
            <person name="Berlin A.M."/>
            <person name="Chapman S.B."/>
            <person name="Gainer-Dewar J."/>
            <person name="Goldberg J."/>
            <person name="Gnerre S."/>
            <person name="Griggs A."/>
            <person name="Gujja S."/>
            <person name="Hansen M."/>
            <person name="Howarth C."/>
            <person name="Imamovic A."/>
            <person name="Larimer J."/>
            <person name="McCowan C."/>
            <person name="Murphy C."/>
            <person name="Pearson M."/>
            <person name="Poon T."/>
            <person name="Priest M."/>
            <person name="Roberts A."/>
            <person name="Saif S."/>
            <person name="Shea T."/>
            <person name="Sykes S."/>
            <person name="Wortman J."/>
            <person name="Nusbaum C."/>
            <person name="Birren B."/>
        </authorList>
    </citation>
    <scope>NUCLEOTIDE SEQUENCE [LARGE SCALE GENOMIC DNA]</scope>
    <source>
        <strain evidence="2">UMEA 3162-1</strain>
    </source>
</reference>
<evidence type="ECO:0000313" key="3">
    <source>
        <dbReference type="EMBL" id="EQX19784.1"/>
    </source>
</evidence>
<sequence>MKTISIAEFKTLVARNDWQREQDHEVVERLDRQVEEWDEENESLDLIDIPHVWGWASKTSTLDGIKITYTEGFNYDECDPDSLSTGTEGQDDVWSVEGAVVVDEDGDELNAHELADYLDSDFSSIDYSVLEIEQVTDIDVDEDSDMETFTLEIDNAPSVRFTGELVASAASSDNQAMGSSYSGQTGRWTELALYKTKGGKFICHQVGRTRWQGERDRFSGKVCETLAEVKEFFGHRWLAKKLYAEASIDDTVEVE</sequence>
<dbReference type="RefSeq" id="WP_001681711.1">
    <property type="nucleotide sequence ID" value="NZ_KE701769.1"/>
</dbReference>
<dbReference type="EMBL" id="AWBU01000039">
    <property type="protein sequence ID" value="EQX19455.1"/>
    <property type="molecule type" value="Genomic_DNA"/>
</dbReference>